<dbReference type="PROSITE" id="PS51918">
    <property type="entry name" value="RADICAL_SAM"/>
    <property type="match status" value="1"/>
</dbReference>
<name>A0A089LY23_9BACL</name>
<dbReference type="AlphaFoldDB" id="A0A089LY23"/>
<evidence type="ECO:0000256" key="1">
    <source>
        <dbReference type="ARBA" id="ARBA00003141"/>
    </source>
</evidence>
<keyword evidence="16" id="KW-0670">Pyruvate</keyword>
<keyword evidence="6 14" id="KW-0004">4Fe-4S</keyword>
<evidence type="ECO:0000313" key="17">
    <source>
        <dbReference type="Proteomes" id="UP000029500"/>
    </source>
</evidence>
<dbReference type="GO" id="GO:0051539">
    <property type="term" value="F:4 iron, 4 sulfur cluster binding"/>
    <property type="evidence" value="ECO:0007669"/>
    <property type="project" value="UniProtKB-UniRule"/>
</dbReference>
<dbReference type="SFLD" id="SFLDG01066">
    <property type="entry name" value="organic_radical-activating_enz"/>
    <property type="match status" value="1"/>
</dbReference>
<evidence type="ECO:0000256" key="6">
    <source>
        <dbReference type="ARBA" id="ARBA00022485"/>
    </source>
</evidence>
<reference evidence="16 17" key="1">
    <citation type="submission" date="2014-08" db="EMBL/GenBank/DDBJ databases">
        <title>Comparative genomics of the Paenibacillus odorifer group.</title>
        <authorList>
            <person name="den Bakker H.C."/>
            <person name="Tsai Y.-C."/>
            <person name="Martin N."/>
            <person name="Korlach J."/>
            <person name="Wiedmann M."/>
        </authorList>
    </citation>
    <scope>NUCLEOTIDE SEQUENCE [LARGE SCALE GENOMIC DNA]</scope>
    <source>
        <strain evidence="16 17">DSM 15220</strain>
    </source>
</reference>
<comment type="cofactor">
    <cofactor evidence="14">
        <name>[4Fe-4S] cluster</name>
        <dbReference type="ChEBI" id="CHEBI:49883"/>
    </cofactor>
    <text evidence="14">Binds 1 [4Fe-4S] cluster. The cluster is coordinated with 3 cysteines and an exchangeable S-adenosyl-L-methionine.</text>
</comment>
<keyword evidence="10 14" id="KW-0560">Oxidoreductase</keyword>
<dbReference type="InterPro" id="IPR001989">
    <property type="entry name" value="Radical_activat_CS"/>
</dbReference>
<evidence type="ECO:0000313" key="16">
    <source>
        <dbReference type="EMBL" id="AIQ66386.1"/>
    </source>
</evidence>
<dbReference type="InterPro" id="IPR058240">
    <property type="entry name" value="rSAM_sf"/>
</dbReference>
<keyword evidence="16" id="KW-0456">Lyase</keyword>
<dbReference type="Pfam" id="PF04055">
    <property type="entry name" value="Radical_SAM"/>
    <property type="match status" value="1"/>
</dbReference>
<dbReference type="Proteomes" id="UP000029500">
    <property type="component" value="Chromosome"/>
</dbReference>
<dbReference type="GO" id="GO:0043365">
    <property type="term" value="F:[formate-C-acetyltransferase]-activating enzyme activity"/>
    <property type="evidence" value="ECO:0007669"/>
    <property type="project" value="UniProtKB-UniRule"/>
</dbReference>
<evidence type="ECO:0000256" key="8">
    <source>
        <dbReference type="ARBA" id="ARBA00022691"/>
    </source>
</evidence>
<keyword evidence="9 14" id="KW-0479">Metal-binding</keyword>
<comment type="catalytic activity">
    <reaction evidence="13 14">
        <text>glycyl-[formate C-acetyltransferase] + reduced [flavodoxin] + S-adenosyl-L-methionine = glycin-2-yl radical-[formate C-acetyltransferase] + semiquinone [flavodoxin] + 5'-deoxyadenosine + L-methionine + H(+)</text>
        <dbReference type="Rhea" id="RHEA:19225"/>
        <dbReference type="Rhea" id="RHEA-COMP:10622"/>
        <dbReference type="Rhea" id="RHEA-COMP:12190"/>
        <dbReference type="Rhea" id="RHEA-COMP:12191"/>
        <dbReference type="Rhea" id="RHEA-COMP:14480"/>
        <dbReference type="ChEBI" id="CHEBI:15378"/>
        <dbReference type="ChEBI" id="CHEBI:17319"/>
        <dbReference type="ChEBI" id="CHEBI:29947"/>
        <dbReference type="ChEBI" id="CHEBI:32722"/>
        <dbReference type="ChEBI" id="CHEBI:57618"/>
        <dbReference type="ChEBI" id="CHEBI:57844"/>
        <dbReference type="ChEBI" id="CHEBI:59789"/>
        <dbReference type="ChEBI" id="CHEBI:140311"/>
        <dbReference type="EC" id="1.97.1.4"/>
    </reaction>
</comment>
<dbReference type="PROSITE" id="PS01087">
    <property type="entry name" value="RADICAL_ACTIVATING"/>
    <property type="match status" value="1"/>
</dbReference>
<dbReference type="SUPFAM" id="SSF102114">
    <property type="entry name" value="Radical SAM enzymes"/>
    <property type="match status" value="1"/>
</dbReference>
<dbReference type="EMBL" id="CP009287">
    <property type="protein sequence ID" value="AIQ66386.1"/>
    <property type="molecule type" value="Genomic_DNA"/>
</dbReference>
<dbReference type="InterPro" id="IPR012839">
    <property type="entry name" value="Organic_radical_activase"/>
</dbReference>
<comment type="subcellular location">
    <subcellularLocation>
        <location evidence="2 14">Cytoplasm</location>
    </subcellularLocation>
</comment>
<dbReference type="SFLD" id="SFLDG01118">
    <property type="entry name" value="activating_enzymes__group_2"/>
    <property type="match status" value="1"/>
</dbReference>
<keyword evidence="12 14" id="KW-0411">Iron-sulfur</keyword>
<evidence type="ECO:0000259" key="15">
    <source>
        <dbReference type="PROSITE" id="PS51918"/>
    </source>
</evidence>
<dbReference type="InterPro" id="IPR034457">
    <property type="entry name" value="Organic_radical-activating"/>
</dbReference>
<keyword evidence="11 14" id="KW-0408">Iron</keyword>
<dbReference type="eggNOG" id="COG1180">
    <property type="taxonomic scope" value="Bacteria"/>
</dbReference>
<evidence type="ECO:0000256" key="12">
    <source>
        <dbReference type="ARBA" id="ARBA00023014"/>
    </source>
</evidence>
<evidence type="ECO:0000256" key="10">
    <source>
        <dbReference type="ARBA" id="ARBA00023002"/>
    </source>
</evidence>
<proteinExistence type="inferred from homology"/>
<dbReference type="CDD" id="cd01335">
    <property type="entry name" value="Radical_SAM"/>
    <property type="match status" value="1"/>
</dbReference>
<dbReference type="InterPro" id="IPR012838">
    <property type="entry name" value="PFL1_activating"/>
</dbReference>
<dbReference type="GO" id="GO:0005737">
    <property type="term" value="C:cytoplasm"/>
    <property type="evidence" value="ECO:0007669"/>
    <property type="project" value="UniProtKB-SubCell"/>
</dbReference>
<dbReference type="InterPro" id="IPR040074">
    <property type="entry name" value="BssD/PflA/YjjW"/>
</dbReference>
<protein>
    <recommendedName>
        <fullName evidence="5 14">Pyruvate formate-lyase-activating enzyme</fullName>
        <ecNumber evidence="4 14">1.97.1.4</ecNumber>
    </recommendedName>
</protein>
<dbReference type="HOGENOM" id="CLU_058969_1_1_9"/>
<dbReference type="KEGG" id="pgm:PGRAT_01000"/>
<evidence type="ECO:0000256" key="4">
    <source>
        <dbReference type="ARBA" id="ARBA00012303"/>
    </source>
</evidence>
<dbReference type="PIRSF" id="PIRSF000371">
    <property type="entry name" value="PFL_act_enz"/>
    <property type="match status" value="1"/>
</dbReference>
<dbReference type="PANTHER" id="PTHR30352:SF5">
    <property type="entry name" value="PYRUVATE FORMATE-LYASE 1-ACTIVATING ENZYME"/>
    <property type="match status" value="1"/>
</dbReference>
<dbReference type="Gene3D" id="3.20.20.70">
    <property type="entry name" value="Aldolase class I"/>
    <property type="match status" value="1"/>
</dbReference>
<dbReference type="InterPro" id="IPR007197">
    <property type="entry name" value="rSAM"/>
</dbReference>
<organism evidence="16 17">
    <name type="scientific">Paenibacillus graminis</name>
    <dbReference type="NCBI Taxonomy" id="189425"/>
    <lineage>
        <taxon>Bacteria</taxon>
        <taxon>Bacillati</taxon>
        <taxon>Bacillota</taxon>
        <taxon>Bacilli</taxon>
        <taxon>Bacillales</taxon>
        <taxon>Paenibacillaceae</taxon>
        <taxon>Paenibacillus</taxon>
    </lineage>
</organism>
<dbReference type="InterPro" id="IPR034465">
    <property type="entry name" value="Pyruvate_for-lyase_activase"/>
</dbReference>
<keyword evidence="17" id="KW-1185">Reference proteome</keyword>
<dbReference type="SFLD" id="SFLDS00029">
    <property type="entry name" value="Radical_SAM"/>
    <property type="match status" value="1"/>
</dbReference>
<evidence type="ECO:0000256" key="7">
    <source>
        <dbReference type="ARBA" id="ARBA00022490"/>
    </source>
</evidence>
<dbReference type="InterPro" id="IPR013785">
    <property type="entry name" value="Aldolase_TIM"/>
</dbReference>
<comment type="function">
    <text evidence="1 14">Activation of pyruvate formate-lyase under anaerobic conditions by generation of an organic free radical, using S-adenosylmethionine and reduced flavodoxin as cosubstrates to produce 5'-deoxy-adenosine.</text>
</comment>
<comment type="similarity">
    <text evidence="3 14">Belongs to the organic radical-activating enzymes family.</text>
</comment>
<evidence type="ECO:0000256" key="2">
    <source>
        <dbReference type="ARBA" id="ARBA00004496"/>
    </source>
</evidence>
<evidence type="ECO:0000256" key="14">
    <source>
        <dbReference type="RuleBase" id="RU362053"/>
    </source>
</evidence>
<dbReference type="STRING" id="189425.PGRAT_01000"/>
<dbReference type="OrthoDB" id="9782387at2"/>
<evidence type="ECO:0000256" key="3">
    <source>
        <dbReference type="ARBA" id="ARBA00009777"/>
    </source>
</evidence>
<dbReference type="NCBIfam" id="TIGR02493">
    <property type="entry name" value="PFLA"/>
    <property type="match status" value="1"/>
</dbReference>
<dbReference type="RefSeq" id="WP_025708168.1">
    <property type="nucleotide sequence ID" value="NZ_CP009287.1"/>
</dbReference>
<dbReference type="GO" id="GO:0046872">
    <property type="term" value="F:metal ion binding"/>
    <property type="evidence" value="ECO:0007669"/>
    <property type="project" value="UniProtKB-UniRule"/>
</dbReference>
<accession>A0A089LY23</accession>
<keyword evidence="7 14" id="KW-0963">Cytoplasm</keyword>
<gene>
    <name evidence="16" type="ORF">PGRAT_01000</name>
</gene>
<dbReference type="EC" id="1.97.1.4" evidence="4 14"/>
<keyword evidence="8 14" id="KW-0949">S-adenosyl-L-methionine</keyword>
<sequence length="246" mass="28043">MEQHEGRIHSIETSGMVDGPGIRFVVFMQGCLLRCQYCHNPDTWTIGKGQLVTVQELVEEIRGYLPFLQFSGGGVTVSGGEPLLQADFLLTLFRALKRELGIHTAIDSSGGCFSRRGHFFETLQMLMQHTDLVLLDLKQIDPQKHLDLTGKPNDHILDFARFLSETNIPVWIRHVLVPGLTDDESDLRKLADFIKTLRNVERVEVLPYHEMGKYKYEQLGLKYPLVHIKPPDEKTIRMAREILGAH</sequence>
<dbReference type="SFLD" id="SFLDF00278">
    <property type="entry name" value="pyruvate_formate-lyase_activas"/>
    <property type="match status" value="1"/>
</dbReference>
<feature type="domain" description="Radical SAM core" evidence="15">
    <location>
        <begin position="17"/>
        <end position="245"/>
    </location>
</feature>
<dbReference type="PANTHER" id="PTHR30352">
    <property type="entry name" value="PYRUVATE FORMATE-LYASE-ACTIVATING ENZYME"/>
    <property type="match status" value="1"/>
</dbReference>
<dbReference type="GO" id="GO:0016829">
    <property type="term" value="F:lyase activity"/>
    <property type="evidence" value="ECO:0007669"/>
    <property type="project" value="UniProtKB-KW"/>
</dbReference>
<evidence type="ECO:0000256" key="13">
    <source>
        <dbReference type="ARBA" id="ARBA00047533"/>
    </source>
</evidence>
<evidence type="ECO:0000256" key="11">
    <source>
        <dbReference type="ARBA" id="ARBA00023004"/>
    </source>
</evidence>
<evidence type="ECO:0000256" key="5">
    <source>
        <dbReference type="ARBA" id="ARBA00021356"/>
    </source>
</evidence>
<evidence type="ECO:0000256" key="9">
    <source>
        <dbReference type="ARBA" id="ARBA00022723"/>
    </source>
</evidence>